<evidence type="ECO:0000256" key="1">
    <source>
        <dbReference type="SAM" id="MobiDB-lite"/>
    </source>
</evidence>
<dbReference type="AlphaFoldDB" id="A0A6L2PLP4"/>
<proteinExistence type="predicted"/>
<sequence length="325" mass="36379">MHQKEVITTHIIIPASNKHVKDEELPTAIPLAISTTSKTWETGINGGHHVQHSNGGKATGRSNIHYPGGQRAQYHQELGGNGDHHDAQGHGKTVSQYEKGYQYGVGKAALDKHVENALLKSELYGDPGAVNQYQYYGGSNERKRNQHLTYSPPSKRSYHPEMPFVLPPDDLTSSRARLKRDLDLDPEDVLTMLSLLEAEHRAKTDSSPRLDASWFSYYGQDTPESFRGDEGDEGGEDEEDPSQTDGGWLEGPVSNPSTTPHRYQLERHGGYYYPMLSTPQQYPLYPAQKRDSSQWGGFAKDKRFMVSRKRQASIGHINKLLHDSA</sequence>
<evidence type="ECO:0000313" key="3">
    <source>
        <dbReference type="Proteomes" id="UP000502823"/>
    </source>
</evidence>
<dbReference type="InParanoid" id="A0A6L2PLP4"/>
<organism evidence="2 3">
    <name type="scientific">Coptotermes formosanus</name>
    <name type="common">Formosan subterranean termite</name>
    <dbReference type="NCBI Taxonomy" id="36987"/>
    <lineage>
        <taxon>Eukaryota</taxon>
        <taxon>Metazoa</taxon>
        <taxon>Ecdysozoa</taxon>
        <taxon>Arthropoda</taxon>
        <taxon>Hexapoda</taxon>
        <taxon>Insecta</taxon>
        <taxon>Pterygota</taxon>
        <taxon>Neoptera</taxon>
        <taxon>Polyneoptera</taxon>
        <taxon>Dictyoptera</taxon>
        <taxon>Blattodea</taxon>
        <taxon>Blattoidea</taxon>
        <taxon>Termitoidae</taxon>
        <taxon>Rhinotermitidae</taxon>
        <taxon>Coptotermes</taxon>
    </lineage>
</organism>
<name>A0A6L2PLP4_COPFO</name>
<feature type="region of interest" description="Disordered" evidence="1">
    <location>
        <begin position="220"/>
        <end position="262"/>
    </location>
</feature>
<reference evidence="3" key="1">
    <citation type="submission" date="2020-01" db="EMBL/GenBank/DDBJ databases">
        <title>Draft genome sequence of the Termite Coptotermes fromosanus.</title>
        <authorList>
            <person name="Itakura S."/>
            <person name="Yosikawa Y."/>
            <person name="Umezawa K."/>
        </authorList>
    </citation>
    <scope>NUCLEOTIDE SEQUENCE [LARGE SCALE GENOMIC DNA]</scope>
</reference>
<accession>A0A6L2PLP4</accession>
<gene>
    <name evidence="2" type="ORF">Cfor_07807</name>
</gene>
<feature type="compositionally biased region" description="Acidic residues" evidence="1">
    <location>
        <begin position="230"/>
        <end position="242"/>
    </location>
</feature>
<feature type="region of interest" description="Disordered" evidence="1">
    <location>
        <begin position="137"/>
        <end position="159"/>
    </location>
</feature>
<protein>
    <submittedName>
        <fullName evidence="2">Uncharacterized protein</fullName>
    </submittedName>
</protein>
<feature type="compositionally biased region" description="Polar residues" evidence="1">
    <location>
        <begin position="52"/>
        <end position="62"/>
    </location>
</feature>
<dbReference type="OrthoDB" id="8188268at2759"/>
<dbReference type="Proteomes" id="UP000502823">
    <property type="component" value="Unassembled WGS sequence"/>
</dbReference>
<evidence type="ECO:0000313" key="2">
    <source>
        <dbReference type="EMBL" id="GFG31458.1"/>
    </source>
</evidence>
<dbReference type="EMBL" id="BLKM01000308">
    <property type="protein sequence ID" value="GFG31458.1"/>
    <property type="molecule type" value="Genomic_DNA"/>
</dbReference>
<feature type="region of interest" description="Disordered" evidence="1">
    <location>
        <begin position="47"/>
        <end position="94"/>
    </location>
</feature>
<keyword evidence="3" id="KW-1185">Reference proteome</keyword>
<comment type="caution">
    <text evidence="2">The sequence shown here is derived from an EMBL/GenBank/DDBJ whole genome shotgun (WGS) entry which is preliminary data.</text>
</comment>